<evidence type="ECO:0000256" key="1">
    <source>
        <dbReference type="SAM" id="Phobius"/>
    </source>
</evidence>
<organism evidence="2 3">
    <name type="scientific">Vallitalea guaymasensis</name>
    <dbReference type="NCBI Taxonomy" id="1185412"/>
    <lineage>
        <taxon>Bacteria</taxon>
        <taxon>Bacillati</taxon>
        <taxon>Bacillota</taxon>
        <taxon>Clostridia</taxon>
        <taxon>Lachnospirales</taxon>
        <taxon>Vallitaleaceae</taxon>
        <taxon>Vallitalea</taxon>
    </lineage>
</organism>
<sequence length="523" mass="57152">MTAITTINNSVEMLNKLSTTIEKNISTFNTYKDKIEEGYKAIDKMKKGFKLSDKIKEISNVKETMENPMKGIINKMNQLIGKKNKESESKIEAGEKGSTKKKKWFSGIPVGIEKATSYIKKFWETPIGKNIKLGITQDEKFSNTVNKIKEKWNNTWVDMGGRIATAIQPVLEKVLAFFDSKEFVAMLDLIMVIIEKIIGGVMMLLDYVKPLMDMINSMLSVVIENSHIVLAVLGAVALAIGAITLATTIHNAVMEIRIIKERILKAIQEANPTMIVIKAIIILITILITLIATMEPVRTAVANLTRGFFDFVEWGINGLIEGLASAAEGIIRFAGDGINTFLNIFVNPFIDGINLIISGLNMLGANIGKIDHLKVDFSGAAEATGKFIRKGKVDLSGAKEAVAGAIENFSADALKEKLGIAQLESKVEGTEQLQSNGNGTGKSKDVGVQVNKINDDVDIADEDVKLMRDVAEREMIQNFVTLTPTVSMGDMTVNENADADRLLGKITEALVTEVTNSAQGVYA</sequence>
<proteinExistence type="predicted"/>
<feature type="transmembrane region" description="Helical" evidence="1">
    <location>
        <begin position="275"/>
        <end position="294"/>
    </location>
</feature>
<evidence type="ECO:0000313" key="2">
    <source>
        <dbReference type="EMBL" id="QUH29645.1"/>
    </source>
</evidence>
<feature type="transmembrane region" description="Helical" evidence="1">
    <location>
        <begin position="183"/>
        <end position="208"/>
    </location>
</feature>
<dbReference type="Proteomes" id="UP000677305">
    <property type="component" value="Chromosome"/>
</dbReference>
<dbReference type="KEGG" id="vgu:HYG85_12300"/>
<reference evidence="2 3" key="1">
    <citation type="submission" date="2020-07" db="EMBL/GenBank/DDBJ databases">
        <title>Vallitalea guaymasensis genome.</title>
        <authorList>
            <person name="Postec A."/>
        </authorList>
    </citation>
    <scope>NUCLEOTIDE SEQUENCE [LARGE SCALE GENOMIC DNA]</scope>
    <source>
        <strain evidence="2 3">Ra1766G1</strain>
    </source>
</reference>
<accession>A0A8J8MBH0</accession>
<evidence type="ECO:0000313" key="3">
    <source>
        <dbReference type="Proteomes" id="UP000677305"/>
    </source>
</evidence>
<name>A0A8J8MBH0_9FIRM</name>
<keyword evidence="1" id="KW-0472">Membrane</keyword>
<dbReference type="RefSeq" id="WP_212693662.1">
    <property type="nucleotide sequence ID" value="NZ_CP058561.1"/>
</dbReference>
<dbReference type="EMBL" id="CP058561">
    <property type="protein sequence ID" value="QUH29645.1"/>
    <property type="molecule type" value="Genomic_DNA"/>
</dbReference>
<protein>
    <submittedName>
        <fullName evidence="2">Uncharacterized protein</fullName>
    </submittedName>
</protein>
<keyword evidence="3" id="KW-1185">Reference proteome</keyword>
<feature type="transmembrane region" description="Helical" evidence="1">
    <location>
        <begin position="228"/>
        <end position="254"/>
    </location>
</feature>
<gene>
    <name evidence="2" type="ORF">HYG85_12300</name>
</gene>
<keyword evidence="1" id="KW-1133">Transmembrane helix</keyword>
<dbReference type="AlphaFoldDB" id="A0A8J8MBH0"/>
<keyword evidence="1" id="KW-0812">Transmembrane</keyword>